<accession>A0A250DFW0</accession>
<dbReference type="KEGG" id="vbo:CKY39_06280"/>
<evidence type="ECO:0000313" key="4">
    <source>
        <dbReference type="EMBL" id="ATA52859.1"/>
    </source>
</evidence>
<dbReference type="Gene3D" id="2.60.120.1440">
    <property type="match status" value="1"/>
</dbReference>
<dbReference type="Pfam" id="PF04773">
    <property type="entry name" value="FecR"/>
    <property type="match status" value="1"/>
</dbReference>
<feature type="domain" description="FecR N-terminal" evidence="3">
    <location>
        <begin position="33"/>
        <end position="73"/>
    </location>
</feature>
<proteinExistence type="predicted"/>
<dbReference type="PANTHER" id="PTHR30273">
    <property type="entry name" value="PERIPLASMIC SIGNAL SENSOR AND SIGMA FACTOR ACTIVATOR FECR-RELATED"/>
    <property type="match status" value="1"/>
</dbReference>
<dbReference type="PIRSF" id="PIRSF018266">
    <property type="entry name" value="FecR"/>
    <property type="match status" value="1"/>
</dbReference>
<dbReference type="Pfam" id="PF16220">
    <property type="entry name" value="DUF4880"/>
    <property type="match status" value="1"/>
</dbReference>
<dbReference type="InterPro" id="IPR032623">
    <property type="entry name" value="FecR_N"/>
</dbReference>
<dbReference type="InterPro" id="IPR006860">
    <property type="entry name" value="FecR"/>
</dbReference>
<keyword evidence="1" id="KW-0472">Membrane</keyword>
<evidence type="ECO:0000259" key="3">
    <source>
        <dbReference type="Pfam" id="PF16220"/>
    </source>
</evidence>
<evidence type="ECO:0000313" key="5">
    <source>
        <dbReference type="Proteomes" id="UP000217154"/>
    </source>
</evidence>
<dbReference type="PANTHER" id="PTHR30273:SF2">
    <property type="entry name" value="PROTEIN FECR"/>
    <property type="match status" value="1"/>
</dbReference>
<gene>
    <name evidence="4" type="ORF">CKY39_06280</name>
</gene>
<sequence length="358" mass="38685">MRRCLVNTMSSMPPTLPMPADERGHAVPDALREEARIWLGRLALAEVTQMDMQAFKRWQHTSAAHQAAFDEAKHQWHAMKLAIDEGLRADPKATARYRQLAHGTPRAAQPGRRAFLGAAMSAAAVAGVAVVAYPPLGLWPAPGAWGADERTATGEQRTLGFARHVRVTLNTQTRVRRETSVHGETTGIDLLAGEVAIDLQAMQEGASPSFVVTAGAGRSGAQGASRFQVRHLRGSKVCVTCIEGSVQVAHAAGHKLLQARQQTVYDATSLGGVQAVEPADLSAWRKGELVFRQTPLAQVLDEINRYRPGRVVLMADARRDSAVSGRFSIAVLDEALLQIQHSFDLRARVLPGGLLILS</sequence>
<reference evidence="4 5" key="1">
    <citation type="submission" date="2017-09" db="EMBL/GenBank/DDBJ databases">
        <title>The diverse metabolic capabilities of V. boronicumulans make it an excellent choice for continued studies on novel biodegradation.</title>
        <authorList>
            <person name="Sun S."/>
        </authorList>
    </citation>
    <scope>NUCLEOTIDE SEQUENCE [LARGE SCALE GENOMIC DNA]</scope>
    <source>
        <strain evidence="4 5">J1</strain>
    </source>
</reference>
<dbReference type="GO" id="GO:0016989">
    <property type="term" value="F:sigma factor antagonist activity"/>
    <property type="evidence" value="ECO:0007669"/>
    <property type="project" value="TreeGrafter"/>
</dbReference>
<dbReference type="EMBL" id="CP023284">
    <property type="protein sequence ID" value="ATA52859.1"/>
    <property type="molecule type" value="Genomic_DNA"/>
</dbReference>
<evidence type="ECO:0000256" key="1">
    <source>
        <dbReference type="SAM" id="Phobius"/>
    </source>
</evidence>
<dbReference type="Proteomes" id="UP000217154">
    <property type="component" value="Chromosome"/>
</dbReference>
<feature type="domain" description="FecR protein" evidence="2">
    <location>
        <begin position="149"/>
        <end position="247"/>
    </location>
</feature>
<evidence type="ECO:0000259" key="2">
    <source>
        <dbReference type="Pfam" id="PF04773"/>
    </source>
</evidence>
<organism evidence="4 5">
    <name type="scientific">Variovorax boronicumulans</name>
    <dbReference type="NCBI Taxonomy" id="436515"/>
    <lineage>
        <taxon>Bacteria</taxon>
        <taxon>Pseudomonadati</taxon>
        <taxon>Pseudomonadota</taxon>
        <taxon>Betaproteobacteria</taxon>
        <taxon>Burkholderiales</taxon>
        <taxon>Comamonadaceae</taxon>
        <taxon>Variovorax</taxon>
    </lineage>
</organism>
<name>A0A250DFW0_9BURK</name>
<feature type="transmembrane region" description="Helical" evidence="1">
    <location>
        <begin position="114"/>
        <end position="133"/>
    </location>
</feature>
<dbReference type="AlphaFoldDB" id="A0A250DFW0"/>
<keyword evidence="1" id="KW-1133">Transmembrane helix</keyword>
<dbReference type="InterPro" id="IPR012373">
    <property type="entry name" value="Ferrdict_sens_TM"/>
</dbReference>
<keyword evidence="1" id="KW-0812">Transmembrane</keyword>
<dbReference type="Gene3D" id="3.55.50.30">
    <property type="match status" value="1"/>
</dbReference>
<protein>
    <submittedName>
        <fullName evidence="4">Iron dicitrate transport regulator FecR</fullName>
    </submittedName>
</protein>